<protein>
    <submittedName>
        <fullName evidence="1">Uncharacterized protein</fullName>
    </submittedName>
</protein>
<dbReference type="AlphaFoldDB" id="Q55GR6"/>
<dbReference type="InParanoid" id="Q55GR6"/>
<dbReference type="PhylomeDB" id="Q55GR6"/>
<proteinExistence type="predicted"/>
<dbReference type="PaxDb" id="44689-DDB0216533"/>
<dbReference type="EMBL" id="AAFI02000003">
    <property type="protein sequence ID" value="EAL73694.1"/>
    <property type="molecule type" value="Genomic_DNA"/>
</dbReference>
<comment type="caution">
    <text evidence="1">The sequence shown here is derived from an EMBL/GenBank/DDBJ whole genome shotgun (WGS) entry which is preliminary data.</text>
</comment>
<evidence type="ECO:0000313" key="1">
    <source>
        <dbReference type="EMBL" id="EAL73694.1"/>
    </source>
</evidence>
<sequence>MLQIMRSFRLGCYSYYECNKVDWMIDNGFLNLLYYKIDRDDKNLIIDEKTIFKKFQNDNNSIFSKLFKNYPNLINLVSEMIENNNLQAFKVIVYEYNYIPTESNLLFSIRCGSFLISDFIMIESKDHVKITNELKDKIWENSIGYQAIKCLNLIKTDHNELHVKKCKYFIENYLNDQYKTLPKPIGIDLKYVVPDKYEVFGGRDNVKSLKIYDCFKKIFNMSIYEKPLGFILNCCSIVSSILNLQSEPFNSQHVERKERPSFILANEEINEMVFTSTQLSTIIGECDSNDDRIKKHNEFINGTIQNISSQELFMVSYLRGQLKEFLENGLINIDEEIDEFHPSTVFHSLSIEIYERNDYKTFKFLLSYYSKNSKLVEYFENLNFFSKFKKIN</sequence>
<accession>Q55GR6</accession>
<reference evidence="1 2" key="1">
    <citation type="journal article" date="2005" name="Nature">
        <title>The genome of the social amoeba Dictyostelium discoideum.</title>
        <authorList>
            <consortium name="The Dictyostelium discoideum Sequencing Consortium"/>
            <person name="Eichinger L."/>
            <person name="Pachebat J.A."/>
            <person name="Glockner G."/>
            <person name="Rajandream M.A."/>
            <person name="Sucgang R."/>
            <person name="Berriman M."/>
            <person name="Song J."/>
            <person name="Olsen R."/>
            <person name="Szafranski K."/>
            <person name="Xu Q."/>
            <person name="Tunggal B."/>
            <person name="Kummerfeld S."/>
            <person name="Madera M."/>
            <person name="Konfortov B.A."/>
            <person name="Rivero F."/>
            <person name="Bankier A.T."/>
            <person name="Lehmann R."/>
            <person name="Hamlin N."/>
            <person name="Davies R."/>
            <person name="Gaudet P."/>
            <person name="Fey P."/>
            <person name="Pilcher K."/>
            <person name="Chen G."/>
            <person name="Saunders D."/>
            <person name="Sodergren E."/>
            <person name="Davis P."/>
            <person name="Kerhornou A."/>
            <person name="Nie X."/>
            <person name="Hall N."/>
            <person name="Anjard C."/>
            <person name="Hemphill L."/>
            <person name="Bason N."/>
            <person name="Farbrother P."/>
            <person name="Desany B."/>
            <person name="Just E."/>
            <person name="Morio T."/>
            <person name="Rost R."/>
            <person name="Churcher C."/>
            <person name="Cooper J."/>
            <person name="Haydock S."/>
            <person name="van Driessche N."/>
            <person name="Cronin A."/>
            <person name="Goodhead I."/>
            <person name="Muzny D."/>
            <person name="Mourier T."/>
            <person name="Pain A."/>
            <person name="Lu M."/>
            <person name="Harper D."/>
            <person name="Lindsay R."/>
            <person name="Hauser H."/>
            <person name="James K."/>
            <person name="Quiles M."/>
            <person name="Madan Babu M."/>
            <person name="Saito T."/>
            <person name="Buchrieser C."/>
            <person name="Wardroper A."/>
            <person name="Felder M."/>
            <person name="Thangavelu M."/>
            <person name="Johnson D."/>
            <person name="Knights A."/>
            <person name="Loulseged H."/>
            <person name="Mungall K."/>
            <person name="Oliver K."/>
            <person name="Price C."/>
            <person name="Quail M.A."/>
            <person name="Urushihara H."/>
            <person name="Hernandez J."/>
            <person name="Rabbinowitsch E."/>
            <person name="Steffen D."/>
            <person name="Sanders M."/>
            <person name="Ma J."/>
            <person name="Kohara Y."/>
            <person name="Sharp S."/>
            <person name="Simmonds M."/>
            <person name="Spiegler S."/>
            <person name="Tivey A."/>
            <person name="Sugano S."/>
            <person name="White B."/>
            <person name="Walker D."/>
            <person name="Woodward J."/>
            <person name="Winckler T."/>
            <person name="Tanaka Y."/>
            <person name="Shaulsky G."/>
            <person name="Schleicher M."/>
            <person name="Weinstock G."/>
            <person name="Rosenthal A."/>
            <person name="Cox E.C."/>
            <person name="Chisholm R.L."/>
            <person name="Gibbs R."/>
            <person name="Loomis W.F."/>
            <person name="Platzer M."/>
            <person name="Kay R.R."/>
            <person name="Williams J."/>
            <person name="Dear P.H."/>
            <person name="Noegel A.A."/>
            <person name="Barrell B."/>
            <person name="Kuspa A."/>
        </authorList>
    </citation>
    <scope>NUCLEOTIDE SEQUENCE [LARGE SCALE GENOMIC DNA]</scope>
    <source>
        <strain evidence="1 2">AX4</strain>
    </source>
</reference>
<gene>
    <name evidence="1" type="ORF">DDB_G0268482</name>
</gene>
<dbReference type="KEGG" id="ddi:DDB_G0268482"/>
<organism evidence="1 2">
    <name type="scientific">Dictyostelium discoideum</name>
    <name type="common">Social amoeba</name>
    <dbReference type="NCBI Taxonomy" id="44689"/>
    <lineage>
        <taxon>Eukaryota</taxon>
        <taxon>Amoebozoa</taxon>
        <taxon>Evosea</taxon>
        <taxon>Eumycetozoa</taxon>
        <taxon>Dictyostelia</taxon>
        <taxon>Dictyosteliales</taxon>
        <taxon>Dictyosteliaceae</taxon>
        <taxon>Dictyostelium</taxon>
    </lineage>
</organism>
<dbReference type="PANTHER" id="PTHR31550">
    <property type="entry name" value="ANKYRIN REPEAT PROTEIN-RELATED-RELATED"/>
    <property type="match status" value="1"/>
</dbReference>
<dbReference type="RefSeq" id="XP_647118.1">
    <property type="nucleotide sequence ID" value="XM_642026.1"/>
</dbReference>
<name>Q55GR6_DICDI</name>
<dbReference type="HOGENOM" id="CLU_704801_0_0_1"/>
<keyword evidence="2" id="KW-1185">Reference proteome</keyword>
<dbReference type="VEuPathDB" id="AmoebaDB:DDB_G0268482"/>
<dbReference type="GeneID" id="8615922"/>
<dbReference type="PANTHER" id="PTHR31550:SF2">
    <property type="entry name" value="ANKYRIN REPEAT PROTEIN-RELATED"/>
    <property type="match status" value="1"/>
</dbReference>
<dbReference type="Proteomes" id="UP000002195">
    <property type="component" value="Unassembled WGS sequence"/>
</dbReference>
<evidence type="ECO:0000313" key="2">
    <source>
        <dbReference type="Proteomes" id="UP000002195"/>
    </source>
</evidence>